<feature type="compositionally biased region" description="Basic and acidic residues" evidence="5">
    <location>
        <begin position="268"/>
        <end position="285"/>
    </location>
</feature>
<feature type="compositionally biased region" description="Low complexity" evidence="5">
    <location>
        <begin position="392"/>
        <end position="413"/>
    </location>
</feature>
<protein>
    <recommendedName>
        <fullName evidence="1">1-alkyl-2-acetylglycerophosphocholine esterase</fullName>
        <ecNumber evidence="1">3.1.1.47</ecNumber>
    </recommendedName>
</protein>
<dbReference type="AlphaFoldDB" id="A0A4S2N317"/>
<name>A0A4S2N317_9PEZI</name>
<feature type="compositionally biased region" description="Low complexity" evidence="5">
    <location>
        <begin position="295"/>
        <end position="306"/>
    </location>
</feature>
<evidence type="ECO:0000256" key="3">
    <source>
        <dbReference type="ARBA" id="ARBA00022963"/>
    </source>
</evidence>
<keyword evidence="4" id="KW-0443">Lipid metabolism</keyword>
<feature type="compositionally biased region" description="Low complexity" evidence="5">
    <location>
        <begin position="556"/>
        <end position="567"/>
    </location>
</feature>
<feature type="region of interest" description="Disordered" evidence="5">
    <location>
        <begin position="186"/>
        <end position="205"/>
    </location>
</feature>
<keyword evidence="2" id="KW-0378">Hydrolase</keyword>
<accession>A0A4S2N317</accession>
<dbReference type="SUPFAM" id="SSF53474">
    <property type="entry name" value="alpha/beta-Hydrolases"/>
    <property type="match status" value="1"/>
</dbReference>
<dbReference type="OrthoDB" id="2363873at2759"/>
<keyword evidence="7" id="KW-1185">Reference proteome</keyword>
<dbReference type="GO" id="GO:0003847">
    <property type="term" value="F:1-alkyl-2-acetylglycerophosphocholine esterase activity"/>
    <property type="evidence" value="ECO:0007669"/>
    <property type="project" value="UniProtKB-EC"/>
</dbReference>
<reference evidence="6 7" key="1">
    <citation type="submission" date="2019-04" db="EMBL/GenBank/DDBJ databases">
        <title>Comparative genomics and transcriptomics to analyze fruiting body development in filamentous ascomycetes.</title>
        <authorList>
            <consortium name="DOE Joint Genome Institute"/>
            <person name="Lutkenhaus R."/>
            <person name="Traeger S."/>
            <person name="Breuer J."/>
            <person name="Kuo A."/>
            <person name="Lipzen A."/>
            <person name="Pangilinan J."/>
            <person name="Dilworth D."/>
            <person name="Sandor L."/>
            <person name="Poggeler S."/>
            <person name="Barry K."/>
            <person name="Grigoriev I.V."/>
            <person name="Nowrousian M."/>
        </authorList>
    </citation>
    <scope>NUCLEOTIDE SEQUENCE [LARGE SCALE GENOMIC DNA]</scope>
    <source>
        <strain evidence="6 7">CBS 389.68</strain>
    </source>
</reference>
<dbReference type="PANTHER" id="PTHR10272">
    <property type="entry name" value="PLATELET-ACTIVATING FACTOR ACETYLHYDROLASE"/>
    <property type="match status" value="1"/>
</dbReference>
<evidence type="ECO:0000256" key="5">
    <source>
        <dbReference type="SAM" id="MobiDB-lite"/>
    </source>
</evidence>
<dbReference type="GO" id="GO:0016042">
    <property type="term" value="P:lipid catabolic process"/>
    <property type="evidence" value="ECO:0007669"/>
    <property type="project" value="UniProtKB-KW"/>
</dbReference>
<keyword evidence="3" id="KW-0442">Lipid degradation</keyword>
<sequence length="668" mass="71991">MLPFLIPRFPPLRGPHAITTLDIELPVSALLAPGQPVPAAAAESGIETVLWRVYYPVARDGGGTVEGRREEGKERVGEAEKGNDELERRVSREGRSADIAMAGVEESTGENGAGGAWGKWWSSFGFGQKSGSERGKERGTKPVYWLPEPYQREYLSGYARFLGVGSGLAELVSYIPLHLHHITLPSSPSTPSPSDNTTIPTAPTPHPTILFSHGLGGTRAAYSYLCASLASHGFVVVAPEHRDGSAPVTFIHSDSERSRPSASTSESGRGDTERERASGGEEDAKGRRRRRRVDYTPYPHTPTPETWKGRDRQLELRMWELSLVYEALRRLDSGTLGECVTKGMNEEMQEAEKALKGKLDLRPGKMVWAGHSFGAATMVQMVKSVYYRDLLSTPSPDPTSSESTSSSPPSSSPEAHQPLFVPPPQMTTGSGDSGEENASLTQQVTPHSPLLLLDIWTLPLRSPQSRHLLDLPLPQLRVTNQDQNGQTGQQSVLTIMSHEFVRWKGNMQGVWRVLSRTPDIRGESTAVPPGAASVDAVAAAASGDTSAEEEGEQIIAPSVSSESTPASTAPPPAARVFYITDSAHLSQSDFGVLFPRVLARKAVGHEAVLGLNVACVVRWLRGLRGVGVGEGFGKDVGDAGDDAGERWREAVRGEEGEGNKGDKGRGRL</sequence>
<dbReference type="InParanoid" id="A0A4S2N317"/>
<feature type="compositionally biased region" description="Basic and acidic residues" evidence="5">
    <location>
        <begin position="66"/>
        <end position="92"/>
    </location>
</feature>
<dbReference type="EC" id="3.1.1.47" evidence="1"/>
<evidence type="ECO:0000256" key="2">
    <source>
        <dbReference type="ARBA" id="ARBA00022801"/>
    </source>
</evidence>
<dbReference type="EMBL" id="ML220113">
    <property type="protein sequence ID" value="TGZ83463.1"/>
    <property type="molecule type" value="Genomic_DNA"/>
</dbReference>
<dbReference type="Gene3D" id="3.40.50.1820">
    <property type="entry name" value="alpha/beta hydrolase"/>
    <property type="match status" value="1"/>
</dbReference>
<organism evidence="6 7">
    <name type="scientific">Ascodesmis nigricans</name>
    <dbReference type="NCBI Taxonomy" id="341454"/>
    <lineage>
        <taxon>Eukaryota</taxon>
        <taxon>Fungi</taxon>
        <taxon>Dikarya</taxon>
        <taxon>Ascomycota</taxon>
        <taxon>Pezizomycotina</taxon>
        <taxon>Pezizomycetes</taxon>
        <taxon>Pezizales</taxon>
        <taxon>Ascodesmidaceae</taxon>
        <taxon>Ascodesmis</taxon>
    </lineage>
</organism>
<proteinExistence type="predicted"/>
<dbReference type="PANTHER" id="PTHR10272:SF7">
    <property type="entry name" value="PHOSPHOLIPASE-RELATED"/>
    <property type="match status" value="1"/>
</dbReference>
<feature type="compositionally biased region" description="Low complexity" evidence="5">
    <location>
        <begin position="186"/>
        <end position="201"/>
    </location>
</feature>
<evidence type="ECO:0000313" key="6">
    <source>
        <dbReference type="EMBL" id="TGZ83463.1"/>
    </source>
</evidence>
<dbReference type="Pfam" id="PF03403">
    <property type="entry name" value="PAF-AH_p_II"/>
    <property type="match status" value="1"/>
</dbReference>
<feature type="region of interest" description="Disordered" evidence="5">
    <location>
        <begin position="247"/>
        <end position="307"/>
    </location>
</feature>
<evidence type="ECO:0000313" key="7">
    <source>
        <dbReference type="Proteomes" id="UP000298138"/>
    </source>
</evidence>
<feature type="region of interest" description="Disordered" evidence="5">
    <location>
        <begin position="537"/>
        <end position="570"/>
    </location>
</feature>
<evidence type="ECO:0000256" key="4">
    <source>
        <dbReference type="ARBA" id="ARBA00023098"/>
    </source>
</evidence>
<dbReference type="STRING" id="341454.A0A4S2N317"/>
<feature type="region of interest" description="Disordered" evidence="5">
    <location>
        <begin position="636"/>
        <end position="668"/>
    </location>
</feature>
<feature type="region of interest" description="Disordered" evidence="5">
    <location>
        <begin position="62"/>
        <end position="92"/>
    </location>
</feature>
<dbReference type="InterPro" id="IPR029058">
    <property type="entry name" value="AB_hydrolase_fold"/>
</dbReference>
<gene>
    <name evidence="6" type="ORF">EX30DRAFT_368825</name>
</gene>
<feature type="region of interest" description="Disordered" evidence="5">
    <location>
        <begin position="392"/>
        <end position="443"/>
    </location>
</feature>
<evidence type="ECO:0000256" key="1">
    <source>
        <dbReference type="ARBA" id="ARBA00013201"/>
    </source>
</evidence>
<dbReference type="Proteomes" id="UP000298138">
    <property type="component" value="Unassembled WGS sequence"/>
</dbReference>
<feature type="compositionally biased region" description="Polar residues" evidence="5">
    <location>
        <begin position="426"/>
        <end position="443"/>
    </location>
</feature>